<keyword evidence="7" id="KW-1185">Reference proteome</keyword>
<sequence>MTSTVKHVLIGAVGALLLLLLVGLAVILSGGYDVAATERHTSLGAWALDTNFRNSIQGHAEDVTAPELTPAMVSAGAPEYKAMCAHCHGGVGESRAEWAEGMRPKPPALAAAAREWSAAEIFWLVKHGAKMTGMPAFGPTHEDRKIWHIAAFVKAMPEMTRDQYAGYRAEHGEDAHSHAGDGGASAPEH</sequence>
<dbReference type="PROSITE" id="PS51007">
    <property type="entry name" value="CYTC"/>
    <property type="match status" value="1"/>
</dbReference>
<feature type="domain" description="Cytochrome c" evidence="5">
    <location>
        <begin position="71"/>
        <end position="157"/>
    </location>
</feature>
<dbReference type="RefSeq" id="WP_315727338.1">
    <property type="nucleotide sequence ID" value="NZ_JAVUPU010000008.1"/>
</dbReference>
<evidence type="ECO:0000256" key="2">
    <source>
        <dbReference type="ARBA" id="ARBA00022723"/>
    </source>
</evidence>
<proteinExistence type="predicted"/>
<protein>
    <submittedName>
        <fullName evidence="6">Cytochrome c</fullName>
    </submittedName>
</protein>
<keyword evidence="1 4" id="KW-0349">Heme</keyword>
<name>A0ABU3QA87_9SPHN</name>
<dbReference type="SUPFAM" id="SSF46626">
    <property type="entry name" value="Cytochrome c"/>
    <property type="match status" value="1"/>
</dbReference>
<keyword evidence="2 4" id="KW-0479">Metal-binding</keyword>
<dbReference type="Proteomes" id="UP001259572">
    <property type="component" value="Unassembled WGS sequence"/>
</dbReference>
<dbReference type="EMBL" id="JAVUPU010000008">
    <property type="protein sequence ID" value="MDT9600237.1"/>
    <property type="molecule type" value="Genomic_DNA"/>
</dbReference>
<keyword evidence="3 4" id="KW-0408">Iron</keyword>
<organism evidence="6 7">
    <name type="scientific">Sphingosinicella rhizophila</name>
    <dbReference type="NCBI Taxonomy" id="3050082"/>
    <lineage>
        <taxon>Bacteria</taxon>
        <taxon>Pseudomonadati</taxon>
        <taxon>Pseudomonadota</taxon>
        <taxon>Alphaproteobacteria</taxon>
        <taxon>Sphingomonadales</taxon>
        <taxon>Sphingosinicellaceae</taxon>
        <taxon>Sphingosinicella</taxon>
    </lineage>
</organism>
<evidence type="ECO:0000256" key="4">
    <source>
        <dbReference type="PROSITE-ProRule" id="PRU00433"/>
    </source>
</evidence>
<reference evidence="6 7" key="1">
    <citation type="submission" date="2023-05" db="EMBL/GenBank/DDBJ databases">
        <authorList>
            <person name="Guo Y."/>
        </authorList>
    </citation>
    <scope>NUCLEOTIDE SEQUENCE [LARGE SCALE GENOMIC DNA]</scope>
    <source>
        <strain evidence="6 7">GR2756</strain>
    </source>
</reference>
<dbReference type="Pfam" id="PF13442">
    <property type="entry name" value="Cytochrome_CBB3"/>
    <property type="match status" value="1"/>
</dbReference>
<evidence type="ECO:0000256" key="1">
    <source>
        <dbReference type="ARBA" id="ARBA00022617"/>
    </source>
</evidence>
<evidence type="ECO:0000256" key="3">
    <source>
        <dbReference type="ARBA" id="ARBA00023004"/>
    </source>
</evidence>
<comment type="caution">
    <text evidence="6">The sequence shown here is derived from an EMBL/GenBank/DDBJ whole genome shotgun (WGS) entry which is preliminary data.</text>
</comment>
<dbReference type="Gene3D" id="1.10.760.10">
    <property type="entry name" value="Cytochrome c-like domain"/>
    <property type="match status" value="1"/>
</dbReference>
<accession>A0ABU3QA87</accession>
<evidence type="ECO:0000313" key="7">
    <source>
        <dbReference type="Proteomes" id="UP001259572"/>
    </source>
</evidence>
<evidence type="ECO:0000313" key="6">
    <source>
        <dbReference type="EMBL" id="MDT9600237.1"/>
    </source>
</evidence>
<dbReference type="InterPro" id="IPR009056">
    <property type="entry name" value="Cyt_c-like_dom"/>
</dbReference>
<gene>
    <name evidence="6" type="ORF">RQX22_14850</name>
</gene>
<evidence type="ECO:0000259" key="5">
    <source>
        <dbReference type="PROSITE" id="PS51007"/>
    </source>
</evidence>
<dbReference type="InterPro" id="IPR036909">
    <property type="entry name" value="Cyt_c-like_dom_sf"/>
</dbReference>